<proteinExistence type="evidence at transcript level"/>
<protein>
    <submittedName>
        <fullName evidence="2">Predicted protein</fullName>
    </submittedName>
</protein>
<accession>F2DAE7</accession>
<evidence type="ECO:0000256" key="1">
    <source>
        <dbReference type="SAM" id="MobiDB-lite"/>
    </source>
</evidence>
<dbReference type="EMBL" id="AK360860">
    <property type="protein sequence ID" value="BAJ92068.1"/>
    <property type="molecule type" value="mRNA"/>
</dbReference>
<feature type="region of interest" description="Disordered" evidence="1">
    <location>
        <begin position="1"/>
        <end position="68"/>
    </location>
</feature>
<feature type="compositionally biased region" description="Basic and acidic residues" evidence="1">
    <location>
        <begin position="53"/>
        <end position="68"/>
    </location>
</feature>
<reference evidence="2" key="1">
    <citation type="journal article" date="2011" name="Plant Physiol.">
        <title>Comprehensive sequence analysis of 24,783 barley full-length cDNAs derived from 12 clone libraries.</title>
        <authorList>
            <person name="Matsumoto T."/>
            <person name="Tanaka T."/>
            <person name="Sakai H."/>
            <person name="Amano N."/>
            <person name="Kanamori H."/>
            <person name="Kurita K."/>
            <person name="Kikuta A."/>
            <person name="Kamiya K."/>
            <person name="Yamamoto M."/>
            <person name="Ikawa H."/>
            <person name="Fujii N."/>
            <person name="Hori K."/>
            <person name="Itoh T."/>
            <person name="Sato K."/>
        </authorList>
    </citation>
    <scope>NUCLEOTIDE SEQUENCE</scope>
</reference>
<dbReference type="AlphaFoldDB" id="F2DAE7"/>
<evidence type="ECO:0000313" key="2">
    <source>
        <dbReference type="EMBL" id="BAJ92068.1"/>
    </source>
</evidence>
<sequence length="96" mass="10717">MLGGEVAEGDVREGADEVQVADDGEPAAGGRQPAQQLFSGSRGGRGRRRRREAAHGQEDKKRAEEQDKGQLMDAMQWINHHSRATLCPRREERMLH</sequence>
<name>F2DAE7_HORVV</name>
<organism evidence="2">
    <name type="scientific">Hordeum vulgare subsp. vulgare</name>
    <name type="common">Domesticated barley</name>
    <dbReference type="NCBI Taxonomy" id="112509"/>
    <lineage>
        <taxon>Eukaryota</taxon>
        <taxon>Viridiplantae</taxon>
        <taxon>Streptophyta</taxon>
        <taxon>Embryophyta</taxon>
        <taxon>Tracheophyta</taxon>
        <taxon>Spermatophyta</taxon>
        <taxon>Magnoliopsida</taxon>
        <taxon>Liliopsida</taxon>
        <taxon>Poales</taxon>
        <taxon>Poaceae</taxon>
        <taxon>BOP clade</taxon>
        <taxon>Pooideae</taxon>
        <taxon>Triticodae</taxon>
        <taxon>Triticeae</taxon>
        <taxon>Hordeinae</taxon>
        <taxon>Hordeum</taxon>
    </lineage>
</organism>